<organism evidence="2 3">
    <name type="scientific">Dysgonomonas capnocytophagoides</name>
    <dbReference type="NCBI Taxonomy" id="45254"/>
    <lineage>
        <taxon>Bacteria</taxon>
        <taxon>Pseudomonadati</taxon>
        <taxon>Bacteroidota</taxon>
        <taxon>Bacteroidia</taxon>
        <taxon>Bacteroidales</taxon>
        <taxon>Dysgonomonadaceae</taxon>
        <taxon>Dysgonomonas</taxon>
    </lineage>
</organism>
<evidence type="ECO:0000313" key="2">
    <source>
        <dbReference type="EMBL" id="TFD96413.1"/>
    </source>
</evidence>
<dbReference type="SUPFAM" id="SSF55816">
    <property type="entry name" value="5'-nucleotidase (syn. UDP-sugar hydrolase), C-terminal domain"/>
    <property type="match status" value="1"/>
</dbReference>
<dbReference type="STRING" id="1121485.GCA_000426485_02271"/>
<gene>
    <name evidence="2" type="ORF">E2605_09590</name>
</gene>
<accession>A0A4Y8L1F8</accession>
<evidence type="ECO:0000259" key="1">
    <source>
        <dbReference type="Pfam" id="PF02872"/>
    </source>
</evidence>
<protein>
    <submittedName>
        <fullName evidence="2">5'-nucleotidase</fullName>
    </submittedName>
</protein>
<dbReference type="Proteomes" id="UP000297861">
    <property type="component" value="Unassembled WGS sequence"/>
</dbReference>
<feature type="domain" description="5'-Nucleotidase C-terminal" evidence="1">
    <location>
        <begin position="64"/>
        <end position="208"/>
    </location>
</feature>
<dbReference type="InterPro" id="IPR006179">
    <property type="entry name" value="5_nucleotidase/apyrase"/>
</dbReference>
<dbReference type="AlphaFoldDB" id="A0A4Y8L1F8"/>
<dbReference type="GO" id="GO:0009166">
    <property type="term" value="P:nucleotide catabolic process"/>
    <property type="evidence" value="ECO:0007669"/>
    <property type="project" value="InterPro"/>
</dbReference>
<proteinExistence type="predicted"/>
<dbReference type="PRINTS" id="PR01607">
    <property type="entry name" value="APYRASEFAMLY"/>
</dbReference>
<sequence length="250" mass="27138">MRRIIGGAIIVALCFSCSRQHYVIKSMDAQRYPLVATQYEGKAPEMSAMVARYKVLLDKEMGQVIGTSDQDMSYGRPESLLTNLTSDVMQAYGEKATGGNCDFASVNVYGHRANLGKGNITVGNIFEIYPFENTLVLIKLKGSDLQEAFESYAKIGGAGISSTAHLVIKDDKLVSATVKGKPVDPNKIYTIMTLDYLADGNDGMEAFAKAVEVIEPGITLRDAMMDYVKQQTAAGKPVSSVLDGRITIEK</sequence>
<dbReference type="OrthoDB" id="4762412at2"/>
<name>A0A4Y8L1F8_9BACT</name>
<dbReference type="GO" id="GO:0016787">
    <property type="term" value="F:hydrolase activity"/>
    <property type="evidence" value="ECO:0007669"/>
    <property type="project" value="InterPro"/>
</dbReference>
<dbReference type="Gene3D" id="3.90.780.10">
    <property type="entry name" value="5'-Nucleotidase, C-terminal domain"/>
    <property type="match status" value="1"/>
</dbReference>
<dbReference type="InterPro" id="IPR008334">
    <property type="entry name" value="5'-Nucleotdase_C"/>
</dbReference>
<dbReference type="PANTHER" id="PTHR11575">
    <property type="entry name" value="5'-NUCLEOTIDASE-RELATED"/>
    <property type="match status" value="1"/>
</dbReference>
<reference evidence="2 3" key="1">
    <citation type="submission" date="2019-03" db="EMBL/GenBank/DDBJ databases">
        <title>San Antonio Military Medical Center submission to MRSN (WRAIR), pending publication.</title>
        <authorList>
            <person name="Blyth D.M."/>
            <person name="Mccarthy S.L."/>
            <person name="Schall S.E."/>
            <person name="Stam J.A."/>
            <person name="Ong A.C."/>
            <person name="Mcgann P.T."/>
        </authorList>
    </citation>
    <scope>NUCLEOTIDE SEQUENCE [LARGE SCALE GENOMIC DNA]</scope>
    <source>
        <strain evidence="2 3">MRSN571793</strain>
    </source>
</reference>
<dbReference type="Pfam" id="PF02872">
    <property type="entry name" value="5_nucleotid_C"/>
    <property type="match status" value="1"/>
</dbReference>
<comment type="caution">
    <text evidence="2">The sequence shown here is derived from an EMBL/GenBank/DDBJ whole genome shotgun (WGS) entry which is preliminary data.</text>
</comment>
<dbReference type="InterPro" id="IPR036907">
    <property type="entry name" value="5'-Nucleotdase_C_sf"/>
</dbReference>
<keyword evidence="3" id="KW-1185">Reference proteome</keyword>
<dbReference type="EMBL" id="SOML01000005">
    <property type="protein sequence ID" value="TFD96413.1"/>
    <property type="molecule type" value="Genomic_DNA"/>
</dbReference>
<dbReference type="RefSeq" id="WP_134436284.1">
    <property type="nucleotide sequence ID" value="NZ_SOML01000005.1"/>
</dbReference>
<dbReference type="PANTHER" id="PTHR11575:SF24">
    <property type="entry name" value="5'-NUCLEOTIDASE"/>
    <property type="match status" value="1"/>
</dbReference>
<evidence type="ECO:0000313" key="3">
    <source>
        <dbReference type="Proteomes" id="UP000297861"/>
    </source>
</evidence>
<dbReference type="GO" id="GO:0030288">
    <property type="term" value="C:outer membrane-bounded periplasmic space"/>
    <property type="evidence" value="ECO:0007669"/>
    <property type="project" value="TreeGrafter"/>
</dbReference>